<keyword evidence="2" id="KW-1185">Reference proteome</keyword>
<dbReference type="AlphaFoldDB" id="A0AA88CJE2"/>
<name>A0AA88CJE2_FICCA</name>
<dbReference type="Proteomes" id="UP001187192">
    <property type="component" value="Unassembled WGS sequence"/>
</dbReference>
<accession>A0AA88CJE2</accession>
<protein>
    <submittedName>
        <fullName evidence="1">Uncharacterized protein</fullName>
    </submittedName>
</protein>
<evidence type="ECO:0000313" key="1">
    <source>
        <dbReference type="EMBL" id="GMN23483.1"/>
    </source>
</evidence>
<organism evidence="1 2">
    <name type="scientific">Ficus carica</name>
    <name type="common">Common fig</name>
    <dbReference type="NCBI Taxonomy" id="3494"/>
    <lineage>
        <taxon>Eukaryota</taxon>
        <taxon>Viridiplantae</taxon>
        <taxon>Streptophyta</taxon>
        <taxon>Embryophyta</taxon>
        <taxon>Tracheophyta</taxon>
        <taxon>Spermatophyta</taxon>
        <taxon>Magnoliopsida</taxon>
        <taxon>eudicotyledons</taxon>
        <taxon>Gunneridae</taxon>
        <taxon>Pentapetalae</taxon>
        <taxon>rosids</taxon>
        <taxon>fabids</taxon>
        <taxon>Rosales</taxon>
        <taxon>Moraceae</taxon>
        <taxon>Ficeae</taxon>
        <taxon>Ficus</taxon>
    </lineage>
</organism>
<proteinExistence type="predicted"/>
<comment type="caution">
    <text evidence="1">The sequence shown here is derived from an EMBL/GenBank/DDBJ whole genome shotgun (WGS) entry which is preliminary data.</text>
</comment>
<dbReference type="EMBL" id="BTGU01005466">
    <property type="protein sequence ID" value="GMN23483.1"/>
    <property type="molecule type" value="Genomic_DNA"/>
</dbReference>
<feature type="non-terminal residue" evidence="1">
    <location>
        <position position="39"/>
    </location>
</feature>
<reference evidence="1" key="1">
    <citation type="submission" date="2023-07" db="EMBL/GenBank/DDBJ databases">
        <title>draft genome sequence of fig (Ficus carica).</title>
        <authorList>
            <person name="Takahashi T."/>
            <person name="Nishimura K."/>
        </authorList>
    </citation>
    <scope>NUCLEOTIDE SEQUENCE</scope>
</reference>
<gene>
    <name evidence="1" type="ORF">TIFTF001_047562</name>
</gene>
<sequence length="39" mass="4360">MLKLPAEYWECSVVVPPAVRGCSTWLLNETLVYDGQGPH</sequence>
<evidence type="ECO:0000313" key="2">
    <source>
        <dbReference type="Proteomes" id="UP001187192"/>
    </source>
</evidence>